<evidence type="ECO:0000256" key="7">
    <source>
        <dbReference type="SAM" id="Phobius"/>
    </source>
</evidence>
<feature type="transmembrane region" description="Helical" evidence="7">
    <location>
        <begin position="44"/>
        <end position="66"/>
    </location>
</feature>
<dbReference type="PANTHER" id="PTHR30250">
    <property type="entry name" value="PST FAMILY PREDICTED COLANIC ACID TRANSPORTER"/>
    <property type="match status" value="1"/>
</dbReference>
<dbReference type="GO" id="GO:0005886">
    <property type="term" value="C:plasma membrane"/>
    <property type="evidence" value="ECO:0007669"/>
    <property type="project" value="UniProtKB-SubCell"/>
</dbReference>
<feature type="transmembrane region" description="Helical" evidence="7">
    <location>
        <begin position="158"/>
        <end position="180"/>
    </location>
</feature>
<feature type="transmembrane region" description="Helical" evidence="7">
    <location>
        <begin position="377"/>
        <end position="397"/>
    </location>
</feature>
<dbReference type="Pfam" id="PF13440">
    <property type="entry name" value="Polysacc_synt_3"/>
    <property type="match status" value="1"/>
</dbReference>
<name>A0A0A7RSE4_ECOLX</name>
<proteinExistence type="inferred from homology"/>
<feature type="transmembrane region" description="Helical" evidence="7">
    <location>
        <begin position="247"/>
        <end position="264"/>
    </location>
</feature>
<dbReference type="RefSeq" id="WP_050864006.1">
    <property type="nucleotide sequence ID" value="NZ_BDLJ01000009.1"/>
</dbReference>
<dbReference type="InterPro" id="IPR050833">
    <property type="entry name" value="Poly_Biosynth_Transport"/>
</dbReference>
<comment type="subcellular location">
    <subcellularLocation>
        <location evidence="1">Cell membrane</location>
        <topology evidence="1">Multi-pass membrane protein</topology>
    </subcellularLocation>
</comment>
<feature type="transmembrane region" description="Helical" evidence="7">
    <location>
        <begin position="134"/>
        <end position="152"/>
    </location>
</feature>
<feature type="transmembrane region" description="Helical" evidence="7">
    <location>
        <begin position="78"/>
        <end position="98"/>
    </location>
</feature>
<keyword evidence="4 7" id="KW-0812">Transmembrane</keyword>
<keyword evidence="6 7" id="KW-0472">Membrane</keyword>
<dbReference type="EMBL" id="KM822857">
    <property type="protein sequence ID" value="AJA36185.1"/>
    <property type="molecule type" value="Genomic_DNA"/>
</dbReference>
<evidence type="ECO:0000313" key="8">
    <source>
        <dbReference type="EMBL" id="AJA36199.1"/>
    </source>
</evidence>
<feature type="transmembrane region" description="Helical" evidence="7">
    <location>
        <begin position="12"/>
        <end position="32"/>
    </location>
</feature>
<feature type="transmembrane region" description="Helical" evidence="7">
    <location>
        <begin position="350"/>
        <end position="371"/>
    </location>
</feature>
<keyword evidence="5 7" id="KW-1133">Transmembrane helix</keyword>
<evidence type="ECO:0000256" key="5">
    <source>
        <dbReference type="ARBA" id="ARBA00022989"/>
    </source>
</evidence>
<evidence type="ECO:0000256" key="6">
    <source>
        <dbReference type="ARBA" id="ARBA00023136"/>
    </source>
</evidence>
<evidence type="ECO:0000256" key="2">
    <source>
        <dbReference type="ARBA" id="ARBA00007430"/>
    </source>
</evidence>
<dbReference type="EMBL" id="KM822859">
    <property type="protein sequence ID" value="AJA36212.1"/>
    <property type="molecule type" value="Genomic_DNA"/>
</dbReference>
<dbReference type="PATRIC" id="fig|562.7412.peg.1255"/>
<evidence type="ECO:0000256" key="3">
    <source>
        <dbReference type="ARBA" id="ARBA00022475"/>
    </source>
</evidence>
<evidence type="ECO:0000256" key="4">
    <source>
        <dbReference type="ARBA" id="ARBA00022692"/>
    </source>
</evidence>
<dbReference type="PANTHER" id="PTHR30250:SF10">
    <property type="entry name" value="LIPOPOLYSACCHARIDE BIOSYNTHESIS PROTEIN WZXC"/>
    <property type="match status" value="1"/>
</dbReference>
<keyword evidence="3" id="KW-1003">Cell membrane</keyword>
<accession>A0A0A7RSE4</accession>
<evidence type="ECO:0000256" key="1">
    <source>
        <dbReference type="ARBA" id="ARBA00004651"/>
    </source>
</evidence>
<protein>
    <submittedName>
        <fullName evidence="8">O-antigen polymerase</fullName>
    </submittedName>
</protein>
<reference evidence="8" key="1">
    <citation type="journal article" date="2015" name="J. Bacteriol.">
        <title>Variations in O-Antigen Biosynthesis and O-Acetylation Associated with Altered Phage Sensitivity in Escherichia coli 4s.</title>
        <authorList>
            <person name="Knirel Y.A."/>
            <person name="Prokhorov N.S."/>
            <person name="Shashkov A.S."/>
            <person name="Ovchinnikova O.G."/>
            <person name="Zdorovenko E.L."/>
            <person name="Liu B."/>
            <person name="Kostryukova E.S."/>
            <person name="Larin A.K."/>
            <person name="Golomidova A.K."/>
            <person name="Letarov A.V."/>
        </authorList>
    </citation>
    <scope>NUCLEOTIDE SEQUENCE</scope>
    <source>
        <strain evidence="8">4s</strain>
    </source>
</reference>
<gene>
    <name evidence="8" type="primary">wzy</name>
    <name evidence="8" type="ORF">4sL09</name>
</gene>
<feature type="transmembrane region" description="Helical" evidence="7">
    <location>
        <begin position="314"/>
        <end position="338"/>
    </location>
</feature>
<sequence length="405" mass="46065">MKINDLLKKYTLFSLSPLLSAFIQLASIFLLGHSLSGPELGIAGIYNTIIFILVFISDGGSSSYFIYRKFLPKYDVNLINIFNVAISAFAIIIIGYFVPEKSDLLGLIVVSLTVTLPLYNYARLLVEKKYNIIAIVELKSKLLFFITLYIAINEFGYQGSAVVMSWAVSYFLRYCLFWWFSKKIELYKNDNLPQNKPAAILKSWWMYIHNQILSQVLNYFTITFDIFIISHFGGLEKVGVYSLCKDATLKISAVLSPVISKLLISHVVNIEENKILPMYKKVYKATIIISISVFGIWALCGSSIIHFIRPQLDQGILTFILGWSICGILRMMINPIVSIFQATGKTRNELYVNITSAVSFIFFMGMLSIYFDNIADAVILALICMYSISFVYATVLLRKYFSKIY</sequence>
<dbReference type="AlphaFoldDB" id="A0A0A7RSE4"/>
<organism evidence="8">
    <name type="scientific">Escherichia coli</name>
    <dbReference type="NCBI Taxonomy" id="562"/>
    <lineage>
        <taxon>Bacteria</taxon>
        <taxon>Pseudomonadati</taxon>
        <taxon>Pseudomonadota</taxon>
        <taxon>Gammaproteobacteria</taxon>
        <taxon>Enterobacterales</taxon>
        <taxon>Enterobacteriaceae</taxon>
        <taxon>Escherichia</taxon>
    </lineage>
</organism>
<comment type="similarity">
    <text evidence="2">Belongs to the polysaccharide synthase family.</text>
</comment>
<dbReference type="EMBL" id="KM822858">
    <property type="protein sequence ID" value="AJA36199.1"/>
    <property type="molecule type" value="Genomic_DNA"/>
</dbReference>
<feature type="transmembrane region" description="Helical" evidence="7">
    <location>
        <begin position="104"/>
        <end position="122"/>
    </location>
</feature>
<feature type="transmembrane region" description="Helical" evidence="7">
    <location>
        <begin position="216"/>
        <end position="235"/>
    </location>
</feature>
<feature type="transmembrane region" description="Helical" evidence="7">
    <location>
        <begin position="285"/>
        <end position="308"/>
    </location>
</feature>